<evidence type="ECO:0000313" key="1">
    <source>
        <dbReference type="EMBL" id="MBB4246560.1"/>
    </source>
</evidence>
<accession>A0A840G6I3</accession>
<sequence length="116" mass="12894">MSEKKHPLGFTFADGRVSGTLRVGLSVNGVLHRDFEVREATVDDLLDAELEADVTKPLNFNAQLMVRQLVRVGSFEGPFTVGMIRRLKPVDWRILRAAQSEIDDLGEDEPDSEPAS</sequence>
<dbReference type="AlphaFoldDB" id="A0A840G6I3"/>
<name>A0A840G6I3_RHOTE</name>
<reference evidence="1 2" key="1">
    <citation type="submission" date="2020-08" db="EMBL/GenBank/DDBJ databases">
        <title>Genome sequencing of Purple Non-Sulfur Bacteria from various extreme environments.</title>
        <authorList>
            <person name="Mayer M."/>
        </authorList>
    </citation>
    <scope>NUCLEOTIDE SEQUENCE [LARGE SCALE GENOMIC DNA]</scope>
    <source>
        <strain evidence="1 2">2761</strain>
    </source>
</reference>
<gene>
    <name evidence="1" type="ORF">GGD90_000917</name>
</gene>
<dbReference type="OrthoDB" id="6121484at2"/>
<organism evidence="1 2">
    <name type="scientific">Rhodocyclus tenuis</name>
    <name type="common">Rhodospirillum tenue</name>
    <dbReference type="NCBI Taxonomy" id="1066"/>
    <lineage>
        <taxon>Bacteria</taxon>
        <taxon>Pseudomonadati</taxon>
        <taxon>Pseudomonadota</taxon>
        <taxon>Betaproteobacteria</taxon>
        <taxon>Rhodocyclales</taxon>
        <taxon>Rhodocyclaceae</taxon>
        <taxon>Rhodocyclus</taxon>
    </lineage>
</organism>
<dbReference type="EMBL" id="JACIGE010000002">
    <property type="protein sequence ID" value="MBB4246560.1"/>
    <property type="molecule type" value="Genomic_DNA"/>
</dbReference>
<dbReference type="Proteomes" id="UP000587070">
    <property type="component" value="Unassembled WGS sequence"/>
</dbReference>
<dbReference type="RefSeq" id="WP_153114621.1">
    <property type="nucleotide sequence ID" value="NZ_JACIGE010000002.1"/>
</dbReference>
<keyword evidence="2" id="KW-1185">Reference proteome</keyword>
<dbReference type="Pfam" id="PF23746">
    <property type="entry name" value="Gp41_Mu"/>
    <property type="match status" value="1"/>
</dbReference>
<evidence type="ECO:0000313" key="2">
    <source>
        <dbReference type="Proteomes" id="UP000587070"/>
    </source>
</evidence>
<protein>
    <submittedName>
        <fullName evidence="1">Phage FluMu protein gp41</fullName>
    </submittedName>
</protein>
<comment type="caution">
    <text evidence="1">The sequence shown here is derived from an EMBL/GenBank/DDBJ whole genome shotgun (WGS) entry which is preliminary data.</text>
</comment>
<dbReference type="InterPro" id="IPR056974">
    <property type="entry name" value="Tail_Gp41-like"/>
</dbReference>
<proteinExistence type="predicted"/>